<dbReference type="PANTHER" id="PTHR11240">
    <property type="entry name" value="RIBONUCLEASE T2"/>
    <property type="match status" value="1"/>
</dbReference>
<gene>
    <name evidence="3" type="ORF">F3Y22_tig00003398pilonHSYRG00276</name>
</gene>
<dbReference type="GO" id="GO:0006401">
    <property type="term" value="P:RNA catabolic process"/>
    <property type="evidence" value="ECO:0007669"/>
    <property type="project" value="TreeGrafter"/>
</dbReference>
<keyword evidence="4" id="KW-1185">Reference proteome</keyword>
<dbReference type="SUPFAM" id="SSF55895">
    <property type="entry name" value="Ribonuclease Rh-like"/>
    <property type="match status" value="1"/>
</dbReference>
<proteinExistence type="inferred from homology"/>
<dbReference type="InterPro" id="IPR036430">
    <property type="entry name" value="RNase_T2-like_sf"/>
</dbReference>
<comment type="caution">
    <text evidence="3">The sequence shown here is derived from an EMBL/GenBank/DDBJ whole genome shotgun (WGS) entry which is preliminary data.</text>
</comment>
<sequence>MACGTPIPSVLTIHGIWPQDANDVPIPPYSAATNPCYKAPITSRRAVRYSTQSGTGFWESQWFKHGICSDYPNNPLEYFNSALTLRQGLTNPVMGLTPGNNYMVQDIIKIIQNLAKASPEIACNRNKTGGLQLWEIRLCYARPTSPESVWEDSYLMEKEVVSPSSTVGELVGVSPVKSSELVACAGLPSQMEEVHEENRVFFDGTFSGGGAWCSEVEKVGVVPCSEEVWAGEIDSLTLRSGVAAHVYVYQGSCTLIALEEVDREHIGSEVELCDSLEISVQYPRGRVEDTYYHDHDHDPRRDETAAATVRESPPCSLPLNKEVRNPSLKYPFPIVFPILCGIEHCKHLGIFYTIATHSLLFQTPRRTVGLRWKYAIEGIMQVHDVPIMPLDGLKLKVFYDSIRCLDFIRAVDLRQTQSLSISKRLLENPSADLFSFNYADEVFLSKSPVRVNSVYSSEKELSSRKKRK</sequence>
<dbReference type="Proteomes" id="UP000436088">
    <property type="component" value="Unassembled WGS sequence"/>
</dbReference>
<evidence type="ECO:0000313" key="4">
    <source>
        <dbReference type="Proteomes" id="UP000436088"/>
    </source>
</evidence>
<organism evidence="3 4">
    <name type="scientific">Hibiscus syriacus</name>
    <name type="common">Rose of Sharon</name>
    <dbReference type="NCBI Taxonomy" id="106335"/>
    <lineage>
        <taxon>Eukaryota</taxon>
        <taxon>Viridiplantae</taxon>
        <taxon>Streptophyta</taxon>
        <taxon>Embryophyta</taxon>
        <taxon>Tracheophyta</taxon>
        <taxon>Spermatophyta</taxon>
        <taxon>Magnoliopsida</taxon>
        <taxon>eudicotyledons</taxon>
        <taxon>Gunneridae</taxon>
        <taxon>Pentapetalae</taxon>
        <taxon>rosids</taxon>
        <taxon>malvids</taxon>
        <taxon>Malvales</taxon>
        <taxon>Malvaceae</taxon>
        <taxon>Malvoideae</taxon>
        <taxon>Hibiscus</taxon>
    </lineage>
</organism>
<dbReference type="PANTHER" id="PTHR11240:SF84">
    <property type="entry name" value="RIBONUCLEASE 1-LIKE"/>
    <property type="match status" value="1"/>
</dbReference>
<dbReference type="GO" id="GO:0033897">
    <property type="term" value="F:ribonuclease T2 activity"/>
    <property type="evidence" value="ECO:0007669"/>
    <property type="project" value="InterPro"/>
</dbReference>
<evidence type="ECO:0000256" key="2">
    <source>
        <dbReference type="RuleBase" id="RU004328"/>
    </source>
</evidence>
<dbReference type="Gene3D" id="3.90.730.10">
    <property type="entry name" value="Ribonuclease T2-like"/>
    <property type="match status" value="1"/>
</dbReference>
<name>A0A6A3CK97_HIBSY</name>
<dbReference type="AlphaFoldDB" id="A0A6A3CK97"/>
<dbReference type="InterPro" id="IPR001568">
    <property type="entry name" value="RNase_T2-like"/>
</dbReference>
<dbReference type="EMBL" id="VEPZ02000218">
    <property type="protein sequence ID" value="KAE8729780.1"/>
    <property type="molecule type" value="Genomic_DNA"/>
</dbReference>
<protein>
    <submittedName>
        <fullName evidence="3">Uncharacterized protein</fullName>
    </submittedName>
</protein>
<dbReference type="GO" id="GO:0003723">
    <property type="term" value="F:RNA binding"/>
    <property type="evidence" value="ECO:0007669"/>
    <property type="project" value="InterPro"/>
</dbReference>
<dbReference type="GO" id="GO:0005576">
    <property type="term" value="C:extracellular region"/>
    <property type="evidence" value="ECO:0007669"/>
    <property type="project" value="TreeGrafter"/>
</dbReference>
<evidence type="ECO:0000256" key="1">
    <source>
        <dbReference type="ARBA" id="ARBA00007469"/>
    </source>
</evidence>
<reference evidence="3" key="1">
    <citation type="submission" date="2019-09" db="EMBL/GenBank/DDBJ databases">
        <title>Draft genome information of white flower Hibiscus syriacus.</title>
        <authorList>
            <person name="Kim Y.-M."/>
        </authorList>
    </citation>
    <scope>NUCLEOTIDE SEQUENCE [LARGE SCALE GENOMIC DNA]</scope>
    <source>
        <strain evidence="3">YM2019G1</strain>
    </source>
</reference>
<comment type="similarity">
    <text evidence="1 2">Belongs to the RNase T2 family.</text>
</comment>
<dbReference type="Pfam" id="PF00445">
    <property type="entry name" value="Ribonuclease_T2"/>
    <property type="match status" value="1"/>
</dbReference>
<evidence type="ECO:0000313" key="3">
    <source>
        <dbReference type="EMBL" id="KAE8729780.1"/>
    </source>
</evidence>
<accession>A0A6A3CK97</accession>